<dbReference type="EMBL" id="JAGSYN010000277">
    <property type="protein sequence ID" value="KAG7660508.1"/>
    <property type="molecule type" value="Genomic_DNA"/>
</dbReference>
<comment type="caution">
    <text evidence="4">The sequence shown here is derived from an EMBL/GenBank/DDBJ whole genome shotgun (WGS) entry which is preliminary data.</text>
</comment>
<feature type="region of interest" description="Disordered" evidence="1">
    <location>
        <begin position="1"/>
        <end position="51"/>
    </location>
</feature>
<evidence type="ECO:0000256" key="1">
    <source>
        <dbReference type="SAM" id="MobiDB-lite"/>
    </source>
</evidence>
<proteinExistence type="predicted"/>
<dbReference type="InterPro" id="IPR013154">
    <property type="entry name" value="ADH-like_N"/>
</dbReference>
<keyword evidence="5" id="KW-1185">Reference proteome</keyword>
<dbReference type="PANTHER" id="PTHR45348:SF2">
    <property type="entry name" value="ZINC-TYPE ALCOHOL DEHYDROGENASE-LIKE PROTEIN C2E1P3.01"/>
    <property type="match status" value="1"/>
</dbReference>
<protein>
    <recommendedName>
        <fullName evidence="3">Enoyl reductase (ER) domain-containing protein</fullName>
    </recommendedName>
</protein>
<evidence type="ECO:0000259" key="3">
    <source>
        <dbReference type="SMART" id="SM00829"/>
    </source>
</evidence>
<dbReference type="AlphaFoldDB" id="A0A8J5QCZ5"/>
<dbReference type="Pfam" id="PF08240">
    <property type="entry name" value="ADH_N"/>
    <property type="match status" value="1"/>
</dbReference>
<sequence length="399" mass="44612">MVTITQTQEPSRKRLKTNNSEVKKIVTFKDDDEQPTSPKRSQKKSSQQPTVVSFMKKSQSVLSVTDFKEPLKLQTEYPIPELLHPHEILVHNKAIGLNPVDWKGKKYGFGIYHFPWINGRESSGTVVKLGEQVTDVKIGDDVIVSSTSYRDTRTSTFQQYTAIDSRLVWKLPKEFSYEDGATIGVGLVTAGVILFNSFGFELAKDPKKLKGGSILIWGGATVVGIYLTQLAKLYGLTVISIAGLSHEKYLKSLGADYLIDRHLSEEEITEKVKEVAGEGGIQYGVDCVSKQTSTLVLNILDSVHKKDDTDDNKAKFAGIVGVPKEHPESVEIKEVIIKRFHEDISFGKEFIEITSDYLETEKIKPVRYRQYKGGLHIIDEALKDLENKGAKGEKYVVSV</sequence>
<dbReference type="SMART" id="SM00829">
    <property type="entry name" value="PKS_ER"/>
    <property type="match status" value="1"/>
</dbReference>
<name>A0A8J5QCZ5_9ASCO</name>
<organism evidence="4 5">
    <name type="scientific">[Candida] subhashii</name>
    <dbReference type="NCBI Taxonomy" id="561895"/>
    <lineage>
        <taxon>Eukaryota</taxon>
        <taxon>Fungi</taxon>
        <taxon>Dikarya</taxon>
        <taxon>Ascomycota</taxon>
        <taxon>Saccharomycotina</taxon>
        <taxon>Pichiomycetes</taxon>
        <taxon>Debaryomycetaceae</taxon>
        <taxon>Spathaspora</taxon>
    </lineage>
</organism>
<evidence type="ECO:0000313" key="5">
    <source>
        <dbReference type="Proteomes" id="UP000694255"/>
    </source>
</evidence>
<dbReference type="InterPro" id="IPR020843">
    <property type="entry name" value="ER"/>
</dbReference>
<keyword evidence="2" id="KW-1133">Transmembrane helix</keyword>
<dbReference type="CDD" id="cd08249">
    <property type="entry name" value="enoyl_reductase_like"/>
    <property type="match status" value="1"/>
</dbReference>
<dbReference type="GO" id="GO:0016651">
    <property type="term" value="F:oxidoreductase activity, acting on NAD(P)H"/>
    <property type="evidence" value="ECO:0007669"/>
    <property type="project" value="InterPro"/>
</dbReference>
<keyword evidence="2" id="KW-0812">Transmembrane</keyword>
<evidence type="ECO:0000313" key="4">
    <source>
        <dbReference type="EMBL" id="KAG7660508.1"/>
    </source>
</evidence>
<accession>A0A8J5QCZ5</accession>
<dbReference type="Pfam" id="PF00107">
    <property type="entry name" value="ADH_zinc_N"/>
    <property type="match status" value="1"/>
</dbReference>
<dbReference type="GeneID" id="73472727"/>
<feature type="compositionally biased region" description="Low complexity" evidence="1">
    <location>
        <begin position="35"/>
        <end position="50"/>
    </location>
</feature>
<dbReference type="OrthoDB" id="48317at2759"/>
<keyword evidence="2" id="KW-0472">Membrane</keyword>
<reference evidence="4 5" key="1">
    <citation type="journal article" date="2021" name="DNA Res.">
        <title>Genome analysis of Candida subhashii reveals its hybrid nature and dual mitochondrial genome conformations.</title>
        <authorList>
            <person name="Mixao V."/>
            <person name="Hegedusova E."/>
            <person name="Saus E."/>
            <person name="Pryszcz L.P."/>
            <person name="Cillingova A."/>
            <person name="Nosek J."/>
            <person name="Gabaldon T."/>
        </authorList>
    </citation>
    <scope>NUCLEOTIDE SEQUENCE [LARGE SCALE GENOMIC DNA]</scope>
    <source>
        <strain evidence="4 5">CBS 10753</strain>
    </source>
</reference>
<dbReference type="InterPro" id="IPR047122">
    <property type="entry name" value="Trans-enoyl_RdTase-like"/>
</dbReference>
<feature type="transmembrane region" description="Helical" evidence="2">
    <location>
        <begin position="214"/>
        <end position="235"/>
    </location>
</feature>
<dbReference type="PANTHER" id="PTHR45348">
    <property type="entry name" value="HYPOTHETICAL OXIDOREDUCTASE (EUROFUNG)"/>
    <property type="match status" value="1"/>
</dbReference>
<dbReference type="InterPro" id="IPR013149">
    <property type="entry name" value="ADH-like_C"/>
</dbReference>
<dbReference type="Proteomes" id="UP000694255">
    <property type="component" value="Unassembled WGS sequence"/>
</dbReference>
<dbReference type="RefSeq" id="XP_049260741.1">
    <property type="nucleotide sequence ID" value="XM_049410046.1"/>
</dbReference>
<feature type="transmembrane region" description="Helical" evidence="2">
    <location>
        <begin position="181"/>
        <end position="202"/>
    </location>
</feature>
<gene>
    <name evidence="4" type="ORF">J8A68_005927</name>
</gene>
<feature type="domain" description="Enoyl reductase (ER)" evidence="3">
    <location>
        <begin position="66"/>
        <end position="397"/>
    </location>
</feature>
<evidence type="ECO:0000256" key="2">
    <source>
        <dbReference type="SAM" id="Phobius"/>
    </source>
</evidence>